<feature type="transmembrane region" description="Helical" evidence="6">
    <location>
        <begin position="223"/>
        <end position="240"/>
    </location>
</feature>
<dbReference type="Proteomes" id="UP000533476">
    <property type="component" value="Unassembled WGS sequence"/>
</dbReference>
<evidence type="ECO:0000256" key="1">
    <source>
        <dbReference type="ARBA" id="ARBA00004651"/>
    </source>
</evidence>
<dbReference type="AlphaFoldDB" id="A0A7Y0Q1S9"/>
<feature type="transmembrane region" description="Helical" evidence="6">
    <location>
        <begin position="28"/>
        <end position="47"/>
    </location>
</feature>
<evidence type="ECO:0000313" key="7">
    <source>
        <dbReference type="EMBL" id="NMP21752.1"/>
    </source>
</evidence>
<evidence type="ECO:0000256" key="4">
    <source>
        <dbReference type="ARBA" id="ARBA00022989"/>
    </source>
</evidence>
<organism evidence="7 8">
    <name type="scientific">Sulfobacillus harzensis</name>
    <dbReference type="NCBI Taxonomy" id="2729629"/>
    <lineage>
        <taxon>Bacteria</taxon>
        <taxon>Bacillati</taxon>
        <taxon>Bacillota</taxon>
        <taxon>Clostridia</taxon>
        <taxon>Eubacteriales</taxon>
        <taxon>Clostridiales Family XVII. Incertae Sedis</taxon>
        <taxon>Sulfobacillus</taxon>
    </lineage>
</organism>
<dbReference type="PANTHER" id="PTHR23513:SF11">
    <property type="entry name" value="STAPHYLOFERRIN A TRANSPORTER"/>
    <property type="match status" value="1"/>
</dbReference>
<dbReference type="GO" id="GO:0005886">
    <property type="term" value="C:plasma membrane"/>
    <property type="evidence" value="ECO:0007669"/>
    <property type="project" value="UniProtKB-SubCell"/>
</dbReference>
<evidence type="ECO:0000256" key="3">
    <source>
        <dbReference type="ARBA" id="ARBA00022692"/>
    </source>
</evidence>
<feature type="transmembrane region" description="Helical" evidence="6">
    <location>
        <begin position="84"/>
        <end position="104"/>
    </location>
</feature>
<dbReference type="Pfam" id="PF07690">
    <property type="entry name" value="MFS_1"/>
    <property type="match status" value="1"/>
</dbReference>
<name>A0A7Y0Q1S9_9FIRM</name>
<dbReference type="RefSeq" id="WP_169097439.1">
    <property type="nucleotide sequence ID" value="NZ_JABBVZ010000012.1"/>
</dbReference>
<dbReference type="InterPro" id="IPR011701">
    <property type="entry name" value="MFS"/>
</dbReference>
<keyword evidence="5 6" id="KW-0472">Membrane</keyword>
<dbReference type="Gene3D" id="1.20.1250.20">
    <property type="entry name" value="MFS general substrate transporter like domains"/>
    <property type="match status" value="1"/>
</dbReference>
<dbReference type="PANTHER" id="PTHR23513">
    <property type="entry name" value="INTEGRAL MEMBRANE EFFLUX PROTEIN-RELATED"/>
    <property type="match status" value="1"/>
</dbReference>
<dbReference type="CDD" id="cd06173">
    <property type="entry name" value="MFS_MefA_like"/>
    <property type="match status" value="1"/>
</dbReference>
<reference evidence="7 8" key="1">
    <citation type="submission" date="2020-04" db="EMBL/GenBank/DDBJ databases">
        <authorList>
            <person name="Zhang R."/>
            <person name="Schippers A."/>
        </authorList>
    </citation>
    <scope>NUCLEOTIDE SEQUENCE [LARGE SCALE GENOMIC DNA]</scope>
    <source>
        <strain evidence="7 8">DSM 109850</strain>
    </source>
</reference>
<comment type="subcellular location">
    <subcellularLocation>
        <location evidence="1">Cell membrane</location>
        <topology evidence="1">Multi-pass membrane protein</topology>
    </subcellularLocation>
</comment>
<feature type="transmembrane region" description="Helical" evidence="6">
    <location>
        <begin position="260"/>
        <end position="279"/>
    </location>
</feature>
<sequence length="420" mass="44623">MSTVVKSLFTTGALARSQFRWFYIGRNVSLFGSGMTPVALAFAILQARHGQHLLGYIMAAEILPNVVMLLLGGSVADRYRRDRLILFASLGSGCTQAGIAAIVLTGTSPYWIFPLAVTNGIISAFSAPATRGIVPELVDRADIQRANALLNASRSTAKMVGPAAAGVLAATIGGGWGIAVDALSFFIASACIAYVRIPSRPTAWPDSLVHQMRAGWAYFSRRPWIWTITGAFAVMNPIQMGAWRVLGPIIALRTFGPADWGVVLSLQAAGLLGASFVMLRVHFTRPLRAAMAAEALVGLPMMVLGIGLRVPCLMAGAIAAGMGSAIADIAWNTSLQQGIPKDKLSRVMAFDDFGSFVGIPIGLVLAIPAAERWGFRTVETASGLAWIIVALLPLALRRVRHLTASDIHAQALDFQDGLTE</sequence>
<keyword evidence="4 6" id="KW-1133">Transmembrane helix</keyword>
<gene>
    <name evidence="7" type="ORF">HIJ39_05220</name>
</gene>
<feature type="transmembrane region" description="Helical" evidence="6">
    <location>
        <begin position="291"/>
        <end position="308"/>
    </location>
</feature>
<evidence type="ECO:0000313" key="8">
    <source>
        <dbReference type="Proteomes" id="UP000533476"/>
    </source>
</evidence>
<protein>
    <submittedName>
        <fullName evidence="7">MFS transporter</fullName>
    </submittedName>
</protein>
<evidence type="ECO:0000256" key="2">
    <source>
        <dbReference type="ARBA" id="ARBA00022475"/>
    </source>
</evidence>
<dbReference type="GO" id="GO:0022857">
    <property type="term" value="F:transmembrane transporter activity"/>
    <property type="evidence" value="ECO:0007669"/>
    <property type="project" value="InterPro"/>
</dbReference>
<keyword evidence="3 6" id="KW-0812">Transmembrane</keyword>
<feature type="transmembrane region" description="Helical" evidence="6">
    <location>
        <begin position="373"/>
        <end position="396"/>
    </location>
</feature>
<feature type="transmembrane region" description="Helical" evidence="6">
    <location>
        <begin position="53"/>
        <end position="72"/>
    </location>
</feature>
<dbReference type="InterPro" id="IPR036259">
    <property type="entry name" value="MFS_trans_sf"/>
</dbReference>
<dbReference type="SUPFAM" id="SSF103473">
    <property type="entry name" value="MFS general substrate transporter"/>
    <property type="match status" value="1"/>
</dbReference>
<accession>A0A7Y0Q1S9</accession>
<comment type="caution">
    <text evidence="7">The sequence shown here is derived from an EMBL/GenBank/DDBJ whole genome shotgun (WGS) entry which is preliminary data.</text>
</comment>
<dbReference type="EMBL" id="JABBVZ010000012">
    <property type="protein sequence ID" value="NMP21752.1"/>
    <property type="molecule type" value="Genomic_DNA"/>
</dbReference>
<evidence type="ECO:0000256" key="6">
    <source>
        <dbReference type="SAM" id="Phobius"/>
    </source>
</evidence>
<evidence type="ECO:0000256" key="5">
    <source>
        <dbReference type="ARBA" id="ARBA00023136"/>
    </source>
</evidence>
<keyword evidence="2" id="KW-1003">Cell membrane</keyword>
<keyword evidence="8" id="KW-1185">Reference proteome</keyword>
<proteinExistence type="predicted"/>
<feature type="transmembrane region" description="Helical" evidence="6">
    <location>
        <begin position="347"/>
        <end position="367"/>
    </location>
</feature>